<name>E2C4Y6_HARSA</name>
<dbReference type="InParanoid" id="E2C4Y6"/>
<dbReference type="Proteomes" id="UP000008237">
    <property type="component" value="Unassembled WGS sequence"/>
</dbReference>
<evidence type="ECO:0000313" key="1">
    <source>
        <dbReference type="EMBL" id="EFN76994.1"/>
    </source>
</evidence>
<feature type="non-terminal residue" evidence="1">
    <location>
        <position position="70"/>
    </location>
</feature>
<accession>E2C4Y6</accession>
<evidence type="ECO:0000313" key="2">
    <source>
        <dbReference type="Proteomes" id="UP000008237"/>
    </source>
</evidence>
<proteinExistence type="predicted"/>
<dbReference type="EMBL" id="GL452706">
    <property type="protein sequence ID" value="EFN76994.1"/>
    <property type="molecule type" value="Genomic_DNA"/>
</dbReference>
<protein>
    <submittedName>
        <fullName evidence="1">Uncharacterized protein</fullName>
    </submittedName>
</protein>
<gene>
    <name evidence="1" type="ORF">EAI_10415</name>
</gene>
<reference evidence="1 2" key="1">
    <citation type="journal article" date="2010" name="Science">
        <title>Genomic comparison of the ants Camponotus floridanus and Harpegnathos saltator.</title>
        <authorList>
            <person name="Bonasio R."/>
            <person name="Zhang G."/>
            <person name="Ye C."/>
            <person name="Mutti N.S."/>
            <person name="Fang X."/>
            <person name="Qin N."/>
            <person name="Donahue G."/>
            <person name="Yang P."/>
            <person name="Li Q."/>
            <person name="Li C."/>
            <person name="Zhang P."/>
            <person name="Huang Z."/>
            <person name="Berger S.L."/>
            <person name="Reinberg D."/>
            <person name="Wang J."/>
            <person name="Liebig J."/>
        </authorList>
    </citation>
    <scope>NUCLEOTIDE SEQUENCE [LARGE SCALE GENOMIC DNA]</scope>
    <source>
        <strain evidence="1 2">R22 G/1</strain>
    </source>
</reference>
<organism evidence="2">
    <name type="scientific">Harpegnathos saltator</name>
    <name type="common">Jerdon's jumping ant</name>
    <dbReference type="NCBI Taxonomy" id="610380"/>
    <lineage>
        <taxon>Eukaryota</taxon>
        <taxon>Metazoa</taxon>
        <taxon>Ecdysozoa</taxon>
        <taxon>Arthropoda</taxon>
        <taxon>Hexapoda</taxon>
        <taxon>Insecta</taxon>
        <taxon>Pterygota</taxon>
        <taxon>Neoptera</taxon>
        <taxon>Endopterygota</taxon>
        <taxon>Hymenoptera</taxon>
        <taxon>Apocrita</taxon>
        <taxon>Aculeata</taxon>
        <taxon>Formicoidea</taxon>
        <taxon>Formicidae</taxon>
        <taxon>Ponerinae</taxon>
        <taxon>Ponerini</taxon>
        <taxon>Harpegnathos</taxon>
    </lineage>
</organism>
<feature type="non-terminal residue" evidence="1">
    <location>
        <position position="1"/>
    </location>
</feature>
<keyword evidence="2" id="KW-1185">Reference proteome</keyword>
<sequence length="70" mass="8505">VNHSRNFVNPGTGVHIQNIERLCRDIRAKIPRYDIQDYHFTHYLAEFIFKEAYEFDKCIDGFFEIMNLMY</sequence>
<dbReference type="AlphaFoldDB" id="E2C4Y6"/>